<evidence type="ECO:0000256" key="10">
    <source>
        <dbReference type="ARBA" id="ARBA00023136"/>
    </source>
</evidence>
<feature type="coiled-coil region" evidence="12">
    <location>
        <begin position="72"/>
        <end position="99"/>
    </location>
</feature>
<protein>
    <recommendedName>
        <fullName evidence="11">NADH dehydrogenase [ubiquinone] 1 alpha subcomplex subunit 13</fullName>
    </recommendedName>
</protein>
<gene>
    <name evidence="13" type="ORF">K493DRAFT_297717</name>
</gene>
<comment type="subcellular location">
    <subcellularLocation>
        <location evidence="1 11">Mitochondrion inner membrane</location>
        <topology evidence="1 11">Single-pass membrane protein</topology>
        <orientation evidence="1 11">Matrix side</orientation>
    </subcellularLocation>
</comment>
<feature type="transmembrane region" description="Helical" evidence="11">
    <location>
        <begin position="30"/>
        <end position="49"/>
    </location>
</feature>
<keyword evidence="4 11" id="KW-0679">Respiratory chain</keyword>
<keyword evidence="3 11" id="KW-0813">Transport</keyword>
<keyword evidence="12" id="KW-0175">Coiled coil</keyword>
<keyword evidence="5 11" id="KW-0812">Transmembrane</keyword>
<dbReference type="InterPro" id="IPR009346">
    <property type="entry name" value="GRIM-19"/>
</dbReference>
<keyword evidence="6 11" id="KW-0999">Mitochondrion inner membrane</keyword>
<dbReference type="STRING" id="1314790.A0A1Y1YXK8"/>
<comment type="function">
    <text evidence="11">Complex I functions in the transfer of electrons from NADH to the respiratory chain. Accessory subunit of the mitochondrial membrane respiratory chain NADH dehydrogenase (Complex I), that is believed not to be involved in catalysis.</text>
</comment>
<evidence type="ECO:0000256" key="12">
    <source>
        <dbReference type="SAM" id="Coils"/>
    </source>
</evidence>
<evidence type="ECO:0000256" key="3">
    <source>
        <dbReference type="ARBA" id="ARBA00022448"/>
    </source>
</evidence>
<evidence type="ECO:0000256" key="8">
    <source>
        <dbReference type="ARBA" id="ARBA00022989"/>
    </source>
</evidence>
<sequence length="122" mass="14046">MSTYRQELPPQGGYAAIRYKRHIPKKGPSGLALFGGLAVITGVSFYQVFEGIKERRELKREKIWSRLHLLPMLQAEYDRDAYRRQNAALEREAAIMKDVPGWEVGKSVYHTKRYIAPNIIIA</sequence>
<comment type="caution">
    <text evidence="13">The sequence shown here is derived from an EMBL/GenBank/DDBJ whole genome shotgun (WGS) entry which is preliminary data.</text>
</comment>
<accession>A0A1Y1YXK8</accession>
<keyword evidence="14" id="KW-1185">Reference proteome</keyword>
<keyword evidence="8 11" id="KW-1133">Transmembrane helix</keyword>
<dbReference type="AlphaFoldDB" id="A0A1Y1YXK8"/>
<keyword evidence="7 11" id="KW-0249">Electron transport</keyword>
<keyword evidence="9 11" id="KW-0496">Mitochondrion</keyword>
<evidence type="ECO:0000256" key="1">
    <source>
        <dbReference type="ARBA" id="ARBA00004298"/>
    </source>
</evidence>
<evidence type="ECO:0000256" key="7">
    <source>
        <dbReference type="ARBA" id="ARBA00022982"/>
    </source>
</evidence>
<comment type="similarity">
    <text evidence="2 11">Belongs to the complex I NDUFA13 subunit family.</text>
</comment>
<evidence type="ECO:0000256" key="4">
    <source>
        <dbReference type="ARBA" id="ARBA00022660"/>
    </source>
</evidence>
<evidence type="ECO:0000256" key="5">
    <source>
        <dbReference type="ARBA" id="ARBA00022692"/>
    </source>
</evidence>
<reference evidence="13 14" key="1">
    <citation type="submission" date="2016-07" db="EMBL/GenBank/DDBJ databases">
        <title>Pervasive Adenine N6-methylation of Active Genes in Fungi.</title>
        <authorList>
            <consortium name="DOE Joint Genome Institute"/>
            <person name="Mondo S.J."/>
            <person name="Dannebaum R.O."/>
            <person name="Kuo R.C."/>
            <person name="Labutti K."/>
            <person name="Haridas S."/>
            <person name="Kuo A."/>
            <person name="Salamov A."/>
            <person name="Ahrendt S.R."/>
            <person name="Lipzen A."/>
            <person name="Sullivan W."/>
            <person name="Andreopoulos W.B."/>
            <person name="Clum A."/>
            <person name="Lindquist E."/>
            <person name="Daum C."/>
            <person name="Ramamoorthy G.K."/>
            <person name="Gryganskyi A."/>
            <person name="Culley D."/>
            <person name="Magnuson J.K."/>
            <person name="James T.Y."/>
            <person name="O'Malley M.A."/>
            <person name="Stajich J.E."/>
            <person name="Spatafora J.W."/>
            <person name="Visel A."/>
            <person name="Grigoriev I.V."/>
        </authorList>
    </citation>
    <scope>NUCLEOTIDE SEQUENCE [LARGE SCALE GENOMIC DNA]</scope>
    <source>
        <strain evidence="13 14">CBS 931.73</strain>
    </source>
</reference>
<evidence type="ECO:0000256" key="2">
    <source>
        <dbReference type="ARBA" id="ARBA00007312"/>
    </source>
</evidence>
<name>A0A1Y1YXK8_9FUNG</name>
<dbReference type="EMBL" id="MCFE01000053">
    <property type="protein sequence ID" value="ORY02778.1"/>
    <property type="molecule type" value="Genomic_DNA"/>
</dbReference>
<organism evidence="13 14">
    <name type="scientific">Basidiobolus meristosporus CBS 931.73</name>
    <dbReference type="NCBI Taxonomy" id="1314790"/>
    <lineage>
        <taxon>Eukaryota</taxon>
        <taxon>Fungi</taxon>
        <taxon>Fungi incertae sedis</taxon>
        <taxon>Zoopagomycota</taxon>
        <taxon>Entomophthoromycotina</taxon>
        <taxon>Basidiobolomycetes</taxon>
        <taxon>Basidiobolales</taxon>
        <taxon>Basidiobolaceae</taxon>
        <taxon>Basidiobolus</taxon>
    </lineage>
</organism>
<evidence type="ECO:0000313" key="14">
    <source>
        <dbReference type="Proteomes" id="UP000193498"/>
    </source>
</evidence>
<evidence type="ECO:0000256" key="11">
    <source>
        <dbReference type="RuleBase" id="RU368034"/>
    </source>
</evidence>
<dbReference type="GO" id="GO:0005743">
    <property type="term" value="C:mitochondrial inner membrane"/>
    <property type="evidence" value="ECO:0007669"/>
    <property type="project" value="UniProtKB-SubCell"/>
</dbReference>
<keyword evidence="10 11" id="KW-0472">Membrane</keyword>
<evidence type="ECO:0000256" key="6">
    <source>
        <dbReference type="ARBA" id="ARBA00022792"/>
    </source>
</evidence>
<proteinExistence type="inferred from homology"/>
<dbReference type="Pfam" id="PF06212">
    <property type="entry name" value="GRIM-19"/>
    <property type="match status" value="1"/>
</dbReference>
<evidence type="ECO:0000313" key="13">
    <source>
        <dbReference type="EMBL" id="ORY02778.1"/>
    </source>
</evidence>
<dbReference type="OrthoDB" id="3308at2759"/>
<dbReference type="GO" id="GO:0045271">
    <property type="term" value="C:respiratory chain complex I"/>
    <property type="evidence" value="ECO:0007669"/>
    <property type="project" value="UniProtKB-UniRule"/>
</dbReference>
<dbReference type="Proteomes" id="UP000193498">
    <property type="component" value="Unassembled WGS sequence"/>
</dbReference>
<dbReference type="InParanoid" id="A0A1Y1YXK8"/>
<dbReference type="PANTHER" id="PTHR12966">
    <property type="entry name" value="NADH DEHYDROGENASE UBIQUINONE 1 ALPHA SUBCOMPLEX SUBUNIT 13"/>
    <property type="match status" value="1"/>
</dbReference>
<evidence type="ECO:0000256" key="9">
    <source>
        <dbReference type="ARBA" id="ARBA00023128"/>
    </source>
</evidence>
<dbReference type="PANTHER" id="PTHR12966:SF0">
    <property type="entry name" value="NADH DEHYDROGENASE [UBIQUINONE] 1 ALPHA SUBCOMPLEX SUBUNIT 13"/>
    <property type="match status" value="1"/>
</dbReference>